<keyword evidence="4" id="KW-0804">Transcription</keyword>
<dbReference type="Pfam" id="PF00126">
    <property type="entry name" value="HTH_1"/>
    <property type="match status" value="1"/>
</dbReference>
<sequence>MYIDNIVRKLDLVTLIIFKTICEEKSLSKAAQKNMIALSAASKRLTDLEQSIGTKLFIRDNKGMQITPAGESLLYHCRSILDSVYQASIELDEFKHGVKGFIRLQANLSTIIQFLPEDLSSFIKNNPQIKIELEERPSLEILEHVQNKTADLGICVVENKTVDLIYEKYRNDRLVVVAQNESYLQEKQIISFEDALDHDFIGLHAQSAINRILKAKADDLGKQLKLRILVTSFDAVCRMIQAGMGIGILPEKVYEILGKPLGLSAISLSESWAYRELYVVSKADEFLNPVTLLLKQHLLNCHL</sequence>
<dbReference type="InterPro" id="IPR005119">
    <property type="entry name" value="LysR_subst-bd"/>
</dbReference>
<name>A0A1Z9Z2A8_9GAMM</name>
<dbReference type="PROSITE" id="PS50931">
    <property type="entry name" value="HTH_LYSR"/>
    <property type="match status" value="1"/>
</dbReference>
<dbReference type="InterPro" id="IPR036390">
    <property type="entry name" value="WH_DNA-bd_sf"/>
</dbReference>
<evidence type="ECO:0000256" key="3">
    <source>
        <dbReference type="ARBA" id="ARBA00023125"/>
    </source>
</evidence>
<dbReference type="SUPFAM" id="SSF46785">
    <property type="entry name" value="Winged helix' DNA-binding domain"/>
    <property type="match status" value="1"/>
</dbReference>
<dbReference type="OrthoDB" id="9785974at2"/>
<evidence type="ECO:0000256" key="2">
    <source>
        <dbReference type="ARBA" id="ARBA00023015"/>
    </source>
</evidence>
<dbReference type="Pfam" id="PF03466">
    <property type="entry name" value="LysR_substrate"/>
    <property type="match status" value="1"/>
</dbReference>
<reference evidence="6 7" key="1">
    <citation type="submission" date="2017-05" db="EMBL/GenBank/DDBJ databases">
        <title>Acinetobacter populi ANC 5415 (= PBJ7), whole genome shotgun sequencing project.</title>
        <authorList>
            <person name="Nemec A."/>
            <person name="Radolfova-Krizova L."/>
        </authorList>
    </citation>
    <scope>NUCLEOTIDE SEQUENCE [LARGE SCALE GENOMIC DNA]</scope>
    <source>
        <strain evidence="6 7">PBJ7</strain>
    </source>
</reference>
<keyword evidence="2" id="KW-0805">Transcription regulation</keyword>
<evidence type="ECO:0000313" key="6">
    <source>
        <dbReference type="EMBL" id="OUY08600.1"/>
    </source>
</evidence>
<keyword evidence="3" id="KW-0238">DNA-binding</keyword>
<gene>
    <name evidence="6" type="ORF">CAP51_03025</name>
</gene>
<proteinExistence type="inferred from homology"/>
<dbReference type="GO" id="GO:0003677">
    <property type="term" value="F:DNA binding"/>
    <property type="evidence" value="ECO:0007669"/>
    <property type="project" value="UniProtKB-KW"/>
</dbReference>
<dbReference type="EMBL" id="NEXX01000001">
    <property type="protein sequence ID" value="OUY08600.1"/>
    <property type="molecule type" value="Genomic_DNA"/>
</dbReference>
<dbReference type="InterPro" id="IPR050950">
    <property type="entry name" value="HTH-type_LysR_regulators"/>
</dbReference>
<dbReference type="SUPFAM" id="SSF53850">
    <property type="entry name" value="Periplasmic binding protein-like II"/>
    <property type="match status" value="1"/>
</dbReference>
<organism evidence="6 7">
    <name type="scientific">Acinetobacter populi</name>
    <dbReference type="NCBI Taxonomy" id="1582270"/>
    <lineage>
        <taxon>Bacteria</taxon>
        <taxon>Pseudomonadati</taxon>
        <taxon>Pseudomonadota</taxon>
        <taxon>Gammaproteobacteria</taxon>
        <taxon>Moraxellales</taxon>
        <taxon>Moraxellaceae</taxon>
        <taxon>Acinetobacter</taxon>
    </lineage>
</organism>
<dbReference type="Gene3D" id="1.10.10.10">
    <property type="entry name" value="Winged helix-like DNA-binding domain superfamily/Winged helix DNA-binding domain"/>
    <property type="match status" value="1"/>
</dbReference>
<dbReference type="PANTHER" id="PTHR30419:SF2">
    <property type="entry name" value="LYSR FAMILY TRANSCRIPTIONAL REGULATOR"/>
    <property type="match status" value="1"/>
</dbReference>
<evidence type="ECO:0000256" key="4">
    <source>
        <dbReference type="ARBA" id="ARBA00023163"/>
    </source>
</evidence>
<feature type="domain" description="HTH lysR-type" evidence="5">
    <location>
        <begin position="10"/>
        <end position="67"/>
    </location>
</feature>
<dbReference type="InterPro" id="IPR000847">
    <property type="entry name" value="LysR_HTH_N"/>
</dbReference>
<evidence type="ECO:0000256" key="1">
    <source>
        <dbReference type="ARBA" id="ARBA00009437"/>
    </source>
</evidence>
<dbReference type="RefSeq" id="WP_087619269.1">
    <property type="nucleotide sequence ID" value="NZ_JAKVJF010000005.1"/>
</dbReference>
<dbReference type="AlphaFoldDB" id="A0A1Z9Z2A8"/>
<accession>A0A1Z9Z2A8</accession>
<comment type="caution">
    <text evidence="6">The sequence shown here is derived from an EMBL/GenBank/DDBJ whole genome shotgun (WGS) entry which is preliminary data.</text>
</comment>
<dbReference type="Proteomes" id="UP000196536">
    <property type="component" value="Unassembled WGS sequence"/>
</dbReference>
<evidence type="ECO:0000313" key="7">
    <source>
        <dbReference type="Proteomes" id="UP000196536"/>
    </source>
</evidence>
<dbReference type="InterPro" id="IPR036388">
    <property type="entry name" value="WH-like_DNA-bd_sf"/>
</dbReference>
<dbReference type="Gene3D" id="3.40.190.290">
    <property type="match status" value="1"/>
</dbReference>
<dbReference type="PANTHER" id="PTHR30419">
    <property type="entry name" value="HTH-TYPE TRANSCRIPTIONAL REGULATOR YBHD"/>
    <property type="match status" value="1"/>
</dbReference>
<protein>
    <submittedName>
        <fullName evidence="6">LysR family transcriptional regulator</fullName>
    </submittedName>
</protein>
<keyword evidence="7" id="KW-1185">Reference proteome</keyword>
<comment type="similarity">
    <text evidence="1">Belongs to the LysR transcriptional regulatory family.</text>
</comment>
<dbReference type="GO" id="GO:0005829">
    <property type="term" value="C:cytosol"/>
    <property type="evidence" value="ECO:0007669"/>
    <property type="project" value="TreeGrafter"/>
</dbReference>
<dbReference type="GO" id="GO:0003700">
    <property type="term" value="F:DNA-binding transcription factor activity"/>
    <property type="evidence" value="ECO:0007669"/>
    <property type="project" value="InterPro"/>
</dbReference>
<dbReference type="CDD" id="cd08421">
    <property type="entry name" value="PBP2_LTTR_like_1"/>
    <property type="match status" value="1"/>
</dbReference>
<evidence type="ECO:0000259" key="5">
    <source>
        <dbReference type="PROSITE" id="PS50931"/>
    </source>
</evidence>